<evidence type="ECO:0000256" key="1">
    <source>
        <dbReference type="SAM" id="Coils"/>
    </source>
</evidence>
<evidence type="ECO:0000313" key="4">
    <source>
        <dbReference type="Proteomes" id="UP001153148"/>
    </source>
</evidence>
<accession>A0ABN7PAD7</accession>
<evidence type="ECO:0000313" key="3">
    <source>
        <dbReference type="EMBL" id="CAG2064131.1"/>
    </source>
</evidence>
<proteinExistence type="predicted"/>
<evidence type="ECO:0000256" key="2">
    <source>
        <dbReference type="SAM" id="MobiDB-lite"/>
    </source>
</evidence>
<gene>
    <name evidence="3" type="ORF">TPAB3V08_LOCUS11078</name>
</gene>
<protein>
    <submittedName>
        <fullName evidence="3">Uncharacterized protein</fullName>
    </submittedName>
</protein>
<sequence length="184" mass="20383">MSLEQKLSALQQQQLTTQSSSGNVTPVEDIKQDQMEGLVSPISSSQQITTLSPALHTNEECLMTQLADAQRQLSALKNRLAAHDEELSLLTQELAISRQREAELERRVTPEGREPETSPLLKIGKVGHKGGTNTTVMCLQYKVSSFGSDQSLKEEKGISEVVSRLNKEKEELVNALKVLQDRDQ</sequence>
<organism evidence="3 4">
    <name type="scientific">Timema podura</name>
    <name type="common">Walking stick</name>
    <dbReference type="NCBI Taxonomy" id="61482"/>
    <lineage>
        <taxon>Eukaryota</taxon>
        <taxon>Metazoa</taxon>
        <taxon>Ecdysozoa</taxon>
        <taxon>Arthropoda</taxon>
        <taxon>Hexapoda</taxon>
        <taxon>Insecta</taxon>
        <taxon>Pterygota</taxon>
        <taxon>Neoptera</taxon>
        <taxon>Polyneoptera</taxon>
        <taxon>Phasmatodea</taxon>
        <taxon>Timematodea</taxon>
        <taxon>Timematoidea</taxon>
        <taxon>Timematidae</taxon>
        <taxon>Timema</taxon>
    </lineage>
</organism>
<reference evidence="3" key="1">
    <citation type="submission" date="2021-03" db="EMBL/GenBank/DDBJ databases">
        <authorList>
            <person name="Tran Van P."/>
        </authorList>
    </citation>
    <scope>NUCLEOTIDE SEQUENCE</scope>
</reference>
<dbReference type="EMBL" id="CAJPIN010031772">
    <property type="protein sequence ID" value="CAG2064131.1"/>
    <property type="molecule type" value="Genomic_DNA"/>
</dbReference>
<keyword evidence="1" id="KW-0175">Coiled coil</keyword>
<feature type="compositionally biased region" description="Low complexity" evidence="2">
    <location>
        <begin position="1"/>
        <end position="21"/>
    </location>
</feature>
<name>A0ABN7PAD7_TIMPD</name>
<feature type="coiled-coil region" evidence="1">
    <location>
        <begin position="59"/>
        <end position="107"/>
    </location>
</feature>
<comment type="caution">
    <text evidence="3">The sequence shown here is derived from an EMBL/GenBank/DDBJ whole genome shotgun (WGS) entry which is preliminary data.</text>
</comment>
<dbReference type="Proteomes" id="UP001153148">
    <property type="component" value="Unassembled WGS sequence"/>
</dbReference>
<feature type="non-terminal residue" evidence="3">
    <location>
        <position position="184"/>
    </location>
</feature>
<feature type="region of interest" description="Disordered" evidence="2">
    <location>
        <begin position="1"/>
        <end position="44"/>
    </location>
</feature>
<keyword evidence="4" id="KW-1185">Reference proteome</keyword>